<dbReference type="GO" id="GO:0140647">
    <property type="term" value="P:P450-containing electron transport chain"/>
    <property type="evidence" value="ECO:0007669"/>
    <property type="project" value="InterPro"/>
</dbReference>
<comment type="similarity">
    <text evidence="1">Belongs to the adrenodoxin/putidaredoxin family.</text>
</comment>
<protein>
    <submittedName>
        <fullName evidence="8">Ferredoxin, 2Fe-2S</fullName>
    </submittedName>
</protein>
<evidence type="ECO:0000256" key="5">
    <source>
        <dbReference type="ARBA" id="ARBA00023014"/>
    </source>
</evidence>
<dbReference type="Pfam" id="PF00111">
    <property type="entry name" value="Fer2"/>
    <property type="match status" value="1"/>
</dbReference>
<reference evidence="8 9" key="1">
    <citation type="submission" date="2016-10" db="EMBL/GenBank/DDBJ databases">
        <authorList>
            <person name="de Groot N.N."/>
        </authorList>
    </citation>
    <scope>NUCLEOTIDE SEQUENCE [LARGE SCALE GENOMIC DNA]</scope>
    <source>
        <strain evidence="8 9">DSM 28010</strain>
    </source>
</reference>
<keyword evidence="3" id="KW-0479">Metal-binding</keyword>
<evidence type="ECO:0000256" key="4">
    <source>
        <dbReference type="ARBA" id="ARBA00023004"/>
    </source>
</evidence>
<sequence>MKVTWKLPDGQEITAEVANGVNMMEAAVANNVPNVIGECGGNLSCATCHVYVDDAWADRTGEVDDFEDAMLDVAEAERRGTSRLSCQIEASDDLDGLVLIVPQP</sequence>
<evidence type="ECO:0000259" key="7">
    <source>
        <dbReference type="PROSITE" id="PS51085"/>
    </source>
</evidence>
<dbReference type="PRINTS" id="PR00355">
    <property type="entry name" value="ADRENODOXIN"/>
</dbReference>
<dbReference type="OrthoDB" id="9799640at2"/>
<dbReference type="PANTHER" id="PTHR23426:SF65">
    <property type="entry name" value="FERREDOXIN-2, MITOCHONDRIAL"/>
    <property type="match status" value="1"/>
</dbReference>
<dbReference type="InterPro" id="IPR001055">
    <property type="entry name" value="Adrenodoxin-like"/>
</dbReference>
<dbReference type="AlphaFoldDB" id="A0A1G8JWA8"/>
<evidence type="ECO:0000256" key="2">
    <source>
        <dbReference type="ARBA" id="ARBA00022714"/>
    </source>
</evidence>
<keyword evidence="4" id="KW-0408">Iron</keyword>
<evidence type="ECO:0000313" key="9">
    <source>
        <dbReference type="Proteomes" id="UP000199340"/>
    </source>
</evidence>
<organism evidence="8 9">
    <name type="scientific">Lutimaribacter saemankumensis</name>
    <dbReference type="NCBI Taxonomy" id="490829"/>
    <lineage>
        <taxon>Bacteria</taxon>
        <taxon>Pseudomonadati</taxon>
        <taxon>Pseudomonadota</taxon>
        <taxon>Alphaproteobacteria</taxon>
        <taxon>Rhodobacterales</taxon>
        <taxon>Roseobacteraceae</taxon>
        <taxon>Lutimaribacter</taxon>
    </lineage>
</organism>
<gene>
    <name evidence="8" type="ORF">SAMN05421850_102301</name>
</gene>
<evidence type="ECO:0000256" key="1">
    <source>
        <dbReference type="ARBA" id="ARBA00010914"/>
    </source>
</evidence>
<keyword evidence="2" id="KW-0001">2Fe-2S</keyword>
<dbReference type="GO" id="GO:0005829">
    <property type="term" value="C:cytosol"/>
    <property type="evidence" value="ECO:0007669"/>
    <property type="project" value="TreeGrafter"/>
</dbReference>
<accession>A0A1G8JWA8</accession>
<evidence type="ECO:0000256" key="3">
    <source>
        <dbReference type="ARBA" id="ARBA00022723"/>
    </source>
</evidence>
<dbReference type="PROSITE" id="PS51085">
    <property type="entry name" value="2FE2S_FER_2"/>
    <property type="match status" value="1"/>
</dbReference>
<dbReference type="SUPFAM" id="SSF54292">
    <property type="entry name" value="2Fe-2S ferredoxin-like"/>
    <property type="match status" value="1"/>
</dbReference>
<dbReference type="GO" id="GO:0046872">
    <property type="term" value="F:metal ion binding"/>
    <property type="evidence" value="ECO:0007669"/>
    <property type="project" value="UniProtKB-KW"/>
</dbReference>
<dbReference type="InterPro" id="IPR001041">
    <property type="entry name" value="2Fe-2S_ferredoxin-type"/>
</dbReference>
<evidence type="ECO:0000313" key="8">
    <source>
        <dbReference type="EMBL" id="SDI35431.1"/>
    </source>
</evidence>
<dbReference type="GO" id="GO:0009055">
    <property type="term" value="F:electron transfer activity"/>
    <property type="evidence" value="ECO:0007669"/>
    <property type="project" value="TreeGrafter"/>
</dbReference>
<dbReference type="InterPro" id="IPR012675">
    <property type="entry name" value="Beta-grasp_dom_sf"/>
</dbReference>
<dbReference type="RefSeq" id="WP_090027683.1">
    <property type="nucleotide sequence ID" value="NZ_FNEB01000002.1"/>
</dbReference>
<dbReference type="CDD" id="cd00207">
    <property type="entry name" value="fer2"/>
    <property type="match status" value="1"/>
</dbReference>
<name>A0A1G8JWA8_9RHOB</name>
<dbReference type="STRING" id="490829.SAMN05421850_102301"/>
<feature type="domain" description="2Fe-2S ferredoxin-type" evidence="7">
    <location>
        <begin position="1"/>
        <end position="104"/>
    </location>
</feature>
<evidence type="ECO:0000256" key="6">
    <source>
        <dbReference type="ARBA" id="ARBA00034078"/>
    </source>
</evidence>
<dbReference type="EMBL" id="FNEB01000002">
    <property type="protein sequence ID" value="SDI35431.1"/>
    <property type="molecule type" value="Genomic_DNA"/>
</dbReference>
<dbReference type="InterPro" id="IPR036010">
    <property type="entry name" value="2Fe-2S_ferredoxin-like_sf"/>
</dbReference>
<dbReference type="Gene3D" id="3.10.20.30">
    <property type="match status" value="1"/>
</dbReference>
<dbReference type="GO" id="GO:0051537">
    <property type="term" value="F:2 iron, 2 sulfur cluster binding"/>
    <property type="evidence" value="ECO:0007669"/>
    <property type="project" value="UniProtKB-KW"/>
</dbReference>
<keyword evidence="9" id="KW-1185">Reference proteome</keyword>
<dbReference type="Proteomes" id="UP000199340">
    <property type="component" value="Unassembled WGS sequence"/>
</dbReference>
<dbReference type="PANTHER" id="PTHR23426">
    <property type="entry name" value="FERREDOXIN/ADRENODOXIN"/>
    <property type="match status" value="1"/>
</dbReference>
<keyword evidence="5" id="KW-0411">Iron-sulfur</keyword>
<proteinExistence type="inferred from homology"/>
<comment type="cofactor">
    <cofactor evidence="6">
        <name>[2Fe-2S] cluster</name>
        <dbReference type="ChEBI" id="CHEBI:190135"/>
    </cofactor>
</comment>